<dbReference type="AlphaFoldDB" id="A0A090IYZ0"/>
<dbReference type="Proteomes" id="UP000040576">
    <property type="component" value="Unassembled WGS sequence"/>
</dbReference>
<dbReference type="RefSeq" id="WP_034770257.1">
    <property type="nucleotide sequence ID" value="NZ_CCRF01000052.1"/>
</dbReference>
<evidence type="ECO:0000313" key="3">
    <source>
        <dbReference type="Proteomes" id="UP000040576"/>
    </source>
</evidence>
<name>A0A090IYZ0_9BACI</name>
<evidence type="ECO:0000259" key="1">
    <source>
        <dbReference type="PROSITE" id="PS51186"/>
    </source>
</evidence>
<keyword evidence="3" id="KW-1185">Reference proteome</keyword>
<organism evidence="2 3">
    <name type="scientific">Caldibacillus thermoamylovorans</name>
    <dbReference type="NCBI Taxonomy" id="35841"/>
    <lineage>
        <taxon>Bacteria</taxon>
        <taxon>Bacillati</taxon>
        <taxon>Bacillota</taxon>
        <taxon>Bacilli</taxon>
        <taxon>Bacillales</taxon>
        <taxon>Bacillaceae</taxon>
        <taxon>Caldibacillus</taxon>
    </lineage>
</organism>
<dbReference type="EMBL" id="CCRF01000052">
    <property type="protein sequence ID" value="CEE01653.1"/>
    <property type="molecule type" value="Genomic_DNA"/>
</dbReference>
<reference evidence="2 3" key="1">
    <citation type="submission" date="2014-07" db="EMBL/GenBank/DDBJ databases">
        <authorList>
            <person name="Wibberg Daniel"/>
        </authorList>
    </citation>
    <scope>NUCLEOTIDE SEQUENCE [LARGE SCALE GENOMIC DNA]</scope>
</reference>
<dbReference type="InterPro" id="IPR000182">
    <property type="entry name" value="GNAT_dom"/>
</dbReference>
<dbReference type="SUPFAM" id="SSF55729">
    <property type="entry name" value="Acyl-CoA N-acyltransferases (Nat)"/>
    <property type="match status" value="1"/>
</dbReference>
<protein>
    <recommendedName>
        <fullName evidence="1">N-acetyltransferase domain-containing protein</fullName>
    </recommendedName>
</protein>
<accession>A0A090IYZ0</accession>
<dbReference type="GO" id="GO:0016747">
    <property type="term" value="F:acyltransferase activity, transferring groups other than amino-acyl groups"/>
    <property type="evidence" value="ECO:0007669"/>
    <property type="project" value="InterPro"/>
</dbReference>
<feature type="domain" description="N-acetyltransferase" evidence="1">
    <location>
        <begin position="15"/>
        <end position="179"/>
    </location>
</feature>
<dbReference type="PROSITE" id="PS51186">
    <property type="entry name" value="GNAT"/>
    <property type="match status" value="1"/>
</dbReference>
<gene>
    <name evidence="2" type="ORF">BT1A1_1827</name>
</gene>
<dbReference type="InterPro" id="IPR016181">
    <property type="entry name" value="Acyl_CoA_acyltransferase"/>
</dbReference>
<dbReference type="Gene3D" id="3.40.630.30">
    <property type="match status" value="1"/>
</dbReference>
<sequence length="231" mass="26751">MAEITTGILQNGEPFIVRTLTVDDLDTMSQLQSKVIDHLPSPEFLEHTSKEQFIDIFQKEGIMLGVFVQDRLVAFRIFSSPDSLEEKIALEVGILKEELPITLFSVVTNVDPDYRGSGLQKLLGEKIMETIDRKRFRYVLSTVAPFNIPSLKDKFFLGFSIVDLKEQYNGKLRYTFFKDFQKESVEFELVDFSVNMSDYGRQKELFQLGYFGTGIFYQNDEWMVQFGVKKK</sequence>
<evidence type="ECO:0000313" key="2">
    <source>
        <dbReference type="EMBL" id="CEE01653.1"/>
    </source>
</evidence>
<proteinExistence type="predicted"/>